<feature type="non-terminal residue" evidence="1">
    <location>
        <position position="1"/>
    </location>
</feature>
<accession>A0A357VMR1</accession>
<evidence type="ECO:0000313" key="2">
    <source>
        <dbReference type="Proteomes" id="UP000264445"/>
    </source>
</evidence>
<organism evidence="1 2">
    <name type="scientific">Caldanaerobacter subterraneus</name>
    <dbReference type="NCBI Taxonomy" id="911092"/>
    <lineage>
        <taxon>Bacteria</taxon>
        <taxon>Bacillati</taxon>
        <taxon>Bacillota</taxon>
        <taxon>Clostridia</taxon>
        <taxon>Thermoanaerobacterales</taxon>
        <taxon>Thermoanaerobacteraceae</taxon>
        <taxon>Caldanaerobacter</taxon>
    </lineage>
</organism>
<dbReference type="EMBL" id="DOLB01000109">
    <property type="protein sequence ID" value="HBT49664.1"/>
    <property type="molecule type" value="Genomic_DNA"/>
</dbReference>
<comment type="caution">
    <text evidence="1">The sequence shown here is derived from an EMBL/GenBank/DDBJ whole genome shotgun (WGS) entry which is preliminary data.</text>
</comment>
<dbReference type="AlphaFoldDB" id="A0A357VMR1"/>
<dbReference type="Proteomes" id="UP000264445">
    <property type="component" value="Unassembled WGS sequence"/>
</dbReference>
<reference evidence="1 2" key="1">
    <citation type="journal article" date="2018" name="Nat. Biotechnol.">
        <title>A standardized bacterial taxonomy based on genome phylogeny substantially revises the tree of life.</title>
        <authorList>
            <person name="Parks D.H."/>
            <person name="Chuvochina M."/>
            <person name="Waite D.W."/>
            <person name="Rinke C."/>
            <person name="Skarshewski A."/>
            <person name="Chaumeil P.A."/>
            <person name="Hugenholtz P."/>
        </authorList>
    </citation>
    <scope>NUCLEOTIDE SEQUENCE [LARGE SCALE GENOMIC DNA]</scope>
    <source>
        <strain evidence="1">UBA12544</strain>
    </source>
</reference>
<protein>
    <submittedName>
        <fullName evidence="1">Transcriptional regulator</fullName>
    </submittedName>
</protein>
<sequence>GQEKLIETTIESCRKFYNLEISKEDNMLVIKKL</sequence>
<proteinExistence type="predicted"/>
<name>A0A357VMR1_9THEO</name>
<gene>
    <name evidence="1" type="ORF">DEA61_07545</name>
</gene>
<evidence type="ECO:0000313" key="1">
    <source>
        <dbReference type="EMBL" id="HBT49664.1"/>
    </source>
</evidence>